<feature type="non-terminal residue" evidence="2">
    <location>
        <position position="1"/>
    </location>
</feature>
<proteinExistence type="predicted"/>
<keyword evidence="3" id="KW-1185">Reference proteome</keyword>
<name>A0A8J2WQ45_9STRA</name>
<accession>A0A8J2WQ45</accession>
<dbReference type="Proteomes" id="UP000789595">
    <property type="component" value="Unassembled WGS sequence"/>
</dbReference>
<feature type="compositionally biased region" description="Polar residues" evidence="1">
    <location>
        <begin position="13"/>
        <end position="22"/>
    </location>
</feature>
<evidence type="ECO:0000313" key="3">
    <source>
        <dbReference type="Proteomes" id="UP000789595"/>
    </source>
</evidence>
<reference evidence="2" key="1">
    <citation type="submission" date="2021-11" db="EMBL/GenBank/DDBJ databases">
        <authorList>
            <consortium name="Genoscope - CEA"/>
            <person name="William W."/>
        </authorList>
    </citation>
    <scope>NUCLEOTIDE SEQUENCE</scope>
</reference>
<protein>
    <submittedName>
        <fullName evidence="2">Uncharacterized protein</fullName>
    </submittedName>
</protein>
<organism evidence="2 3">
    <name type="scientific">Pelagomonas calceolata</name>
    <dbReference type="NCBI Taxonomy" id="35677"/>
    <lineage>
        <taxon>Eukaryota</taxon>
        <taxon>Sar</taxon>
        <taxon>Stramenopiles</taxon>
        <taxon>Ochrophyta</taxon>
        <taxon>Pelagophyceae</taxon>
        <taxon>Pelagomonadales</taxon>
        <taxon>Pelagomonadaceae</taxon>
        <taxon>Pelagomonas</taxon>
    </lineage>
</organism>
<dbReference type="EMBL" id="CAKKNE010000001">
    <property type="protein sequence ID" value="CAH0364477.1"/>
    <property type="molecule type" value="Genomic_DNA"/>
</dbReference>
<evidence type="ECO:0000256" key="1">
    <source>
        <dbReference type="SAM" id="MobiDB-lite"/>
    </source>
</evidence>
<gene>
    <name evidence="2" type="ORF">PECAL_1P08400</name>
</gene>
<sequence>RVTSHHSLKAPSLSLQRPSCCNPTAHRSHRASTANLIAVARLKRSVLEADIMRPTTVLALLHATHAMQLATQRRSVLKGCGVAIAAPLVANADDEPVAAVADAPAVEAPPPPPPAKTSAIDDARDRAKRYAEFSKTLRRTYDKNQLNAAYAEMVSFEKELARIAPTKEAAEGAKELKQVLRDLYDAAKRDDRRVVQKKVGEVSDAVSYLADALQSAKNGGVFLDEQPIGKLRSDWQPGPGYEAVKSLTYAP</sequence>
<comment type="caution">
    <text evidence="2">The sequence shown here is derived from an EMBL/GenBank/DDBJ whole genome shotgun (WGS) entry which is preliminary data.</text>
</comment>
<feature type="region of interest" description="Disordered" evidence="1">
    <location>
        <begin position="1"/>
        <end position="27"/>
    </location>
</feature>
<evidence type="ECO:0000313" key="2">
    <source>
        <dbReference type="EMBL" id="CAH0364477.1"/>
    </source>
</evidence>
<dbReference type="AlphaFoldDB" id="A0A8J2WQ45"/>